<evidence type="ECO:0000313" key="2">
    <source>
        <dbReference type="Proteomes" id="UP000016505"/>
    </source>
</evidence>
<dbReference type="KEGG" id="part:PARC_a2252"/>
<evidence type="ECO:0000313" key="1">
    <source>
        <dbReference type="EMBL" id="ATC86760.1"/>
    </source>
</evidence>
<accession>A0A290S6B6</accession>
<dbReference type="Proteomes" id="UP000016505">
    <property type="component" value="Chromosome I"/>
</dbReference>
<sequence>MTPFAQSNMFIDGKATTDLLEKLLSDSQQVKNKYFSKGVYYALI</sequence>
<protein>
    <submittedName>
        <fullName evidence="1">Uncharacterized protein</fullName>
    </submittedName>
</protein>
<reference evidence="1 2" key="1">
    <citation type="journal article" date="2012" name="J. Bacteriol.">
        <title>Genome sequences of type strains of seven species of the marine bacterium Pseudoalteromonas.</title>
        <authorList>
            <person name="Xie B.B."/>
            <person name="Shu Y.L."/>
            <person name="Qin Q.L."/>
            <person name="Rong J.C."/>
            <person name="Zhang X.Y."/>
            <person name="Chen X.L."/>
            <person name="Shi M."/>
            <person name="He H.L."/>
            <person name="Zhou B.C."/>
            <person name="Zhang Y.Z."/>
        </authorList>
    </citation>
    <scope>NUCLEOTIDE SEQUENCE [LARGE SCALE GENOMIC DNA]</scope>
    <source>
        <strain evidence="1 2">A 37-1-2</strain>
    </source>
</reference>
<organism evidence="1 2">
    <name type="scientific">Pseudoalteromonas arctica A 37-1-2</name>
    <dbReference type="NCBI Taxonomy" id="1117313"/>
    <lineage>
        <taxon>Bacteria</taxon>
        <taxon>Pseudomonadati</taxon>
        <taxon>Pseudomonadota</taxon>
        <taxon>Gammaproteobacteria</taxon>
        <taxon>Alteromonadales</taxon>
        <taxon>Pseudoalteromonadaceae</taxon>
        <taxon>Pseudoalteromonas</taxon>
    </lineage>
</organism>
<gene>
    <name evidence="1" type="ORF">PARC_a2252</name>
</gene>
<name>A0A290S6B6_9GAMM</name>
<dbReference type="AlphaFoldDB" id="A0A290S6B6"/>
<proteinExistence type="predicted"/>
<dbReference type="EMBL" id="CP011025">
    <property type="protein sequence ID" value="ATC86760.1"/>
    <property type="molecule type" value="Genomic_DNA"/>
</dbReference>